<feature type="compositionally biased region" description="Basic and acidic residues" evidence="1">
    <location>
        <begin position="30"/>
        <end position="39"/>
    </location>
</feature>
<organism evidence="2 3">
    <name type="scientific">Nonomuraea typhae</name>
    <dbReference type="NCBI Taxonomy" id="2603600"/>
    <lineage>
        <taxon>Bacteria</taxon>
        <taxon>Bacillati</taxon>
        <taxon>Actinomycetota</taxon>
        <taxon>Actinomycetes</taxon>
        <taxon>Streptosporangiales</taxon>
        <taxon>Streptosporangiaceae</taxon>
        <taxon>Nonomuraea</taxon>
    </lineage>
</organism>
<dbReference type="Proteomes" id="UP001612741">
    <property type="component" value="Unassembled WGS sequence"/>
</dbReference>
<accession>A0ABW7YLY3</accession>
<feature type="region of interest" description="Disordered" evidence="1">
    <location>
        <begin position="1"/>
        <end position="70"/>
    </location>
</feature>
<keyword evidence="3" id="KW-1185">Reference proteome</keyword>
<proteinExistence type="predicted"/>
<name>A0ABW7YLY3_9ACTN</name>
<evidence type="ECO:0000256" key="1">
    <source>
        <dbReference type="SAM" id="MobiDB-lite"/>
    </source>
</evidence>
<protein>
    <submittedName>
        <fullName evidence="2">Uncharacterized protein</fullName>
    </submittedName>
</protein>
<gene>
    <name evidence="2" type="ORF">ACIBG2_04875</name>
</gene>
<dbReference type="EMBL" id="JBITGY010000001">
    <property type="protein sequence ID" value="MFI6496691.1"/>
    <property type="molecule type" value="Genomic_DNA"/>
</dbReference>
<feature type="compositionally biased region" description="Low complexity" evidence="1">
    <location>
        <begin position="40"/>
        <end position="50"/>
    </location>
</feature>
<evidence type="ECO:0000313" key="3">
    <source>
        <dbReference type="Proteomes" id="UP001612741"/>
    </source>
</evidence>
<sequence>MSSKSRQTREQHDDRRDERAPTATPKPYAKVREAARGTTERTAAGGALSRRLARQSLPLRRAQRGGTNKG</sequence>
<feature type="compositionally biased region" description="Basic and acidic residues" evidence="1">
    <location>
        <begin position="7"/>
        <end position="20"/>
    </location>
</feature>
<dbReference type="RefSeq" id="WP_397078967.1">
    <property type="nucleotide sequence ID" value="NZ_JBITGY010000001.1"/>
</dbReference>
<reference evidence="2 3" key="1">
    <citation type="submission" date="2024-10" db="EMBL/GenBank/DDBJ databases">
        <title>The Natural Products Discovery Center: Release of the First 8490 Sequenced Strains for Exploring Actinobacteria Biosynthetic Diversity.</title>
        <authorList>
            <person name="Kalkreuter E."/>
            <person name="Kautsar S.A."/>
            <person name="Yang D."/>
            <person name="Bader C.D."/>
            <person name="Teijaro C.N."/>
            <person name="Fluegel L."/>
            <person name="Davis C.M."/>
            <person name="Simpson J.R."/>
            <person name="Lauterbach L."/>
            <person name="Steele A.D."/>
            <person name="Gui C."/>
            <person name="Meng S."/>
            <person name="Li G."/>
            <person name="Viehrig K."/>
            <person name="Ye F."/>
            <person name="Su P."/>
            <person name="Kiefer A.F."/>
            <person name="Nichols A."/>
            <person name="Cepeda A.J."/>
            <person name="Yan W."/>
            <person name="Fan B."/>
            <person name="Jiang Y."/>
            <person name="Adhikari A."/>
            <person name="Zheng C.-J."/>
            <person name="Schuster L."/>
            <person name="Cowan T.M."/>
            <person name="Smanski M.J."/>
            <person name="Chevrette M.G."/>
            <person name="De Carvalho L.P.S."/>
            <person name="Shen B."/>
        </authorList>
    </citation>
    <scope>NUCLEOTIDE SEQUENCE [LARGE SCALE GENOMIC DNA]</scope>
    <source>
        <strain evidence="2 3">NPDC050545</strain>
    </source>
</reference>
<evidence type="ECO:0000313" key="2">
    <source>
        <dbReference type="EMBL" id="MFI6496691.1"/>
    </source>
</evidence>
<comment type="caution">
    <text evidence="2">The sequence shown here is derived from an EMBL/GenBank/DDBJ whole genome shotgun (WGS) entry which is preliminary data.</text>
</comment>